<comment type="caution">
    <text evidence="1">The sequence shown here is derived from an EMBL/GenBank/DDBJ whole genome shotgun (WGS) entry which is preliminary data.</text>
</comment>
<dbReference type="EMBL" id="VSSQ01000984">
    <property type="protein sequence ID" value="MPM03822.1"/>
    <property type="molecule type" value="Genomic_DNA"/>
</dbReference>
<organism evidence="1">
    <name type="scientific">bioreactor metagenome</name>
    <dbReference type="NCBI Taxonomy" id="1076179"/>
    <lineage>
        <taxon>unclassified sequences</taxon>
        <taxon>metagenomes</taxon>
        <taxon>ecological metagenomes</taxon>
    </lineage>
</organism>
<accession>A0A644WJ65</accession>
<name>A0A644WJ65_9ZZZZ</name>
<dbReference type="AlphaFoldDB" id="A0A644WJ65"/>
<proteinExistence type="predicted"/>
<reference evidence="1" key="1">
    <citation type="submission" date="2019-08" db="EMBL/GenBank/DDBJ databases">
        <authorList>
            <person name="Kucharzyk K."/>
            <person name="Murdoch R.W."/>
            <person name="Higgins S."/>
            <person name="Loffler F."/>
        </authorList>
    </citation>
    <scope>NUCLEOTIDE SEQUENCE</scope>
</reference>
<sequence>MEKNAGYTIKEAVTFENGRGFALGENQNAPNPFVTWQFTVNERGKRDYYWGHYFNDGNRAKADMQARAADYKRRYIDPPELKKPTHGHDDR</sequence>
<protein>
    <submittedName>
        <fullName evidence="1">Uncharacterized protein</fullName>
    </submittedName>
</protein>
<evidence type="ECO:0000313" key="1">
    <source>
        <dbReference type="EMBL" id="MPM03822.1"/>
    </source>
</evidence>
<gene>
    <name evidence="1" type="ORF">SDC9_50089</name>
</gene>